<sequence length="636" mass="73564">MSEQLESNIKEDTAIIPLNSNSTKFISTVLNLKSKDKYSDSSSQQYSKLIQNKINSSLLPIPKKDNNSVKKENDGLKKLTHASIFEKKNFDSLNLNVMKHKNFQEVNTRVSKQANRYKSHNMNTQQLSILQEALENYTKAIKVEESYYQIRMGFESGILLKDKDIDKEFQYYLSMILKLSNSVNPDLNFFEHIIGNLISIINGELTNDNLKSKSTLVTSILILRNLSQDSTILTYLIKNMINHLIKMINHVLNYFITNSYKYNLLDIRTEVYQYTLDLLENIALFITNNKANDTESEGTINNLFKNILIIYDDFYLSLDCKILIPILTAFARYITKSDSKFEGFISTDFIKKNISILLTFDKSRENLTIAVLDFLQQYFSNDSRFSFVANNSDYEESLNILKTALINVITPEYLNYPALDDYVKEINNKKIITLGNKFLKEPEVEQPVATMPKHIFERLLKLDDPERSKVFLRCLFEPSLNEEFPQIKLWKVYNEMFKEKVLERGGEMITAINYIKSVPTVIYGASAIVKYDENKNKRFVIQHLKPRKFCIDLDLANETMDTIFLSNDSIVDTSTKAKKIDLNNFFTPSSNEEILRISVLLLKKVLSICDKNEAKVVLRGLIKLNPSLISEFKEMI</sequence>
<dbReference type="EMBL" id="FQNF01000027">
    <property type="protein sequence ID" value="SGZ39630.1"/>
    <property type="molecule type" value="Genomic_DNA"/>
</dbReference>
<organism evidence="1 2">
    <name type="scientific">Hanseniaspora guilliermondii</name>
    <dbReference type="NCBI Taxonomy" id="56406"/>
    <lineage>
        <taxon>Eukaryota</taxon>
        <taxon>Fungi</taxon>
        <taxon>Dikarya</taxon>
        <taxon>Ascomycota</taxon>
        <taxon>Saccharomycotina</taxon>
        <taxon>Saccharomycetes</taxon>
        <taxon>Saccharomycodales</taxon>
        <taxon>Saccharomycodaceae</taxon>
        <taxon>Hanseniaspora</taxon>
    </lineage>
</organism>
<keyword evidence="2" id="KW-1185">Reference proteome</keyword>
<protein>
    <recommendedName>
        <fullName evidence="3">RFX-type winged-helix domain-containing protein</fullName>
    </recommendedName>
</protein>
<name>A0A1L0FJ57_9ASCO</name>
<dbReference type="AlphaFoldDB" id="A0A1L0FJ57"/>
<dbReference type="VEuPathDB" id="FungiDB:HGUI_01830"/>
<evidence type="ECO:0000313" key="1">
    <source>
        <dbReference type="EMBL" id="SGZ39630.1"/>
    </source>
</evidence>
<dbReference type="OrthoDB" id="338531at2759"/>
<proteinExistence type="predicted"/>
<evidence type="ECO:0008006" key="3">
    <source>
        <dbReference type="Google" id="ProtNLM"/>
    </source>
</evidence>
<evidence type="ECO:0000313" key="2">
    <source>
        <dbReference type="Proteomes" id="UP000183365"/>
    </source>
</evidence>
<accession>A0A1L0FJ57</accession>
<gene>
    <name evidence="1" type="ORF">HGUI_01830</name>
</gene>
<dbReference type="Proteomes" id="UP000183365">
    <property type="component" value="Unassembled WGS sequence"/>
</dbReference>
<reference evidence="2" key="1">
    <citation type="submission" date="2016-11" db="EMBL/GenBank/DDBJ databases">
        <authorList>
            <person name="Guldener U."/>
        </authorList>
    </citation>
    <scope>NUCLEOTIDE SEQUENCE [LARGE SCALE GENOMIC DNA]</scope>
</reference>